<evidence type="ECO:0000313" key="1">
    <source>
        <dbReference type="EMBL" id="KAF4133618.1"/>
    </source>
</evidence>
<reference evidence="1" key="1">
    <citation type="submission" date="2020-03" db="EMBL/GenBank/DDBJ databases">
        <title>Hybrid Assembly of Korean Phytophthora infestans isolates.</title>
        <authorList>
            <person name="Prokchorchik M."/>
            <person name="Lee Y."/>
            <person name="Seo J."/>
            <person name="Cho J.-H."/>
            <person name="Park Y.-E."/>
            <person name="Jang D.-C."/>
            <person name="Im J.-S."/>
            <person name="Choi J.-G."/>
            <person name="Park H.-J."/>
            <person name="Lee G.-B."/>
            <person name="Lee Y.-G."/>
            <person name="Hong S.-Y."/>
            <person name="Cho K."/>
            <person name="Sohn K.H."/>
        </authorList>
    </citation>
    <scope>NUCLEOTIDE SEQUENCE</scope>
    <source>
        <strain evidence="1">KR_2_A2</strain>
    </source>
</reference>
<evidence type="ECO:0000313" key="2">
    <source>
        <dbReference type="Proteomes" id="UP000704712"/>
    </source>
</evidence>
<dbReference type="EMBL" id="JAACNO010002359">
    <property type="protein sequence ID" value="KAF4133618.1"/>
    <property type="molecule type" value="Genomic_DNA"/>
</dbReference>
<organism evidence="1 2">
    <name type="scientific">Phytophthora infestans</name>
    <name type="common">Potato late blight agent</name>
    <name type="synonym">Botrytis infestans</name>
    <dbReference type="NCBI Taxonomy" id="4787"/>
    <lineage>
        <taxon>Eukaryota</taxon>
        <taxon>Sar</taxon>
        <taxon>Stramenopiles</taxon>
        <taxon>Oomycota</taxon>
        <taxon>Peronosporomycetes</taxon>
        <taxon>Peronosporales</taxon>
        <taxon>Peronosporaceae</taxon>
        <taxon>Phytophthora</taxon>
    </lineage>
</organism>
<protein>
    <submittedName>
        <fullName evidence="1">Putative oxidoreductase swnR</fullName>
    </submittedName>
</protein>
<sequence>MGWVMDYVVPSTNRYHPDIAGVFPSDIKAGTVTIPGSGNDPFALTSVDDVAKAVVELLKSFTTGKWRHTYQGMGKIV</sequence>
<accession>A0A8S9U5U6</accession>
<dbReference type="Gene3D" id="3.40.50.720">
    <property type="entry name" value="NAD(P)-binding Rossmann-like Domain"/>
    <property type="match status" value="1"/>
</dbReference>
<proteinExistence type="predicted"/>
<dbReference type="Proteomes" id="UP000704712">
    <property type="component" value="Unassembled WGS sequence"/>
</dbReference>
<comment type="caution">
    <text evidence="1">The sequence shown here is derived from an EMBL/GenBank/DDBJ whole genome shotgun (WGS) entry which is preliminary data.</text>
</comment>
<dbReference type="InterPro" id="IPR036291">
    <property type="entry name" value="NAD(P)-bd_dom_sf"/>
</dbReference>
<gene>
    <name evidence="1" type="ORF">GN958_ATG16955</name>
</gene>
<dbReference type="AlphaFoldDB" id="A0A8S9U5U6"/>
<name>A0A8S9U5U6_PHYIN</name>
<dbReference type="SUPFAM" id="SSF51735">
    <property type="entry name" value="NAD(P)-binding Rossmann-fold domains"/>
    <property type="match status" value="1"/>
</dbReference>